<keyword evidence="1" id="KW-0862">Zinc</keyword>
<evidence type="ECO:0000256" key="2">
    <source>
        <dbReference type="SAM" id="MobiDB-lite"/>
    </source>
</evidence>
<sequence length="183" mass="20131">MTEREKQVEEVSSNPKAGLQTGVYDEEVGNDTSTKWLELTLGGSNSASTRNSSDSIGKPSPLKVFSCNFCMRKFYSSQALGGHQNAHKRERGAAKRSNQSQKVMSLPYAYSFLQALQVQPHSVVNKPIKEGGVAARFQDINMGCTPCDHDKAKDSLWPGSFQLTAQAPKEVSELKKIDLNLHL</sequence>
<dbReference type="OrthoDB" id="627262at2759"/>
<keyword evidence="1" id="KW-0479">Metal-binding</keyword>
<gene>
    <name evidence="4" type="ORF">HPP92_012513</name>
</gene>
<keyword evidence="5" id="KW-1185">Reference proteome</keyword>
<organism evidence="4 5">
    <name type="scientific">Vanilla planifolia</name>
    <name type="common">Vanilla</name>
    <dbReference type="NCBI Taxonomy" id="51239"/>
    <lineage>
        <taxon>Eukaryota</taxon>
        <taxon>Viridiplantae</taxon>
        <taxon>Streptophyta</taxon>
        <taxon>Embryophyta</taxon>
        <taxon>Tracheophyta</taxon>
        <taxon>Spermatophyta</taxon>
        <taxon>Magnoliopsida</taxon>
        <taxon>Liliopsida</taxon>
        <taxon>Asparagales</taxon>
        <taxon>Orchidaceae</taxon>
        <taxon>Vanilloideae</taxon>
        <taxon>Vanilleae</taxon>
        <taxon>Vanilla</taxon>
    </lineage>
</organism>
<evidence type="ECO:0000313" key="4">
    <source>
        <dbReference type="EMBL" id="KAG0481655.1"/>
    </source>
</evidence>
<name>A0A835QXN4_VANPL</name>
<dbReference type="PANTHER" id="PTHR47593:SF8">
    <property type="entry name" value="OS12G0581900 PROTEIN"/>
    <property type="match status" value="1"/>
</dbReference>
<dbReference type="AlphaFoldDB" id="A0A835QXN4"/>
<proteinExistence type="predicted"/>
<feature type="region of interest" description="Disordered" evidence="2">
    <location>
        <begin position="1"/>
        <end position="27"/>
    </location>
</feature>
<dbReference type="PROSITE" id="PS50157">
    <property type="entry name" value="ZINC_FINGER_C2H2_2"/>
    <property type="match status" value="1"/>
</dbReference>
<evidence type="ECO:0000313" key="5">
    <source>
        <dbReference type="Proteomes" id="UP000636800"/>
    </source>
</evidence>
<dbReference type="PANTHER" id="PTHR47593">
    <property type="entry name" value="ZINC FINGER PROTEIN 4-LIKE"/>
    <property type="match status" value="1"/>
</dbReference>
<dbReference type="InterPro" id="IPR013087">
    <property type="entry name" value="Znf_C2H2_type"/>
</dbReference>
<accession>A0A835QXN4</accession>
<dbReference type="Proteomes" id="UP000636800">
    <property type="component" value="Chromosome 5"/>
</dbReference>
<dbReference type="InterPro" id="IPR036236">
    <property type="entry name" value="Znf_C2H2_sf"/>
</dbReference>
<dbReference type="EMBL" id="JADCNL010000005">
    <property type="protein sequence ID" value="KAG0481655.1"/>
    <property type="molecule type" value="Genomic_DNA"/>
</dbReference>
<evidence type="ECO:0000256" key="1">
    <source>
        <dbReference type="PROSITE-ProRule" id="PRU00042"/>
    </source>
</evidence>
<protein>
    <recommendedName>
        <fullName evidence="3">C2H2-type domain-containing protein</fullName>
    </recommendedName>
</protein>
<feature type="domain" description="C2H2-type" evidence="3">
    <location>
        <begin position="65"/>
        <end position="92"/>
    </location>
</feature>
<reference evidence="4 5" key="1">
    <citation type="journal article" date="2020" name="Nat. Food">
        <title>A phased Vanilla planifolia genome enables genetic improvement of flavour and production.</title>
        <authorList>
            <person name="Hasing T."/>
            <person name="Tang H."/>
            <person name="Brym M."/>
            <person name="Khazi F."/>
            <person name="Huang T."/>
            <person name="Chambers A.H."/>
        </authorList>
    </citation>
    <scope>NUCLEOTIDE SEQUENCE [LARGE SCALE GENOMIC DNA]</scope>
    <source>
        <tissue evidence="4">Leaf</tissue>
    </source>
</reference>
<dbReference type="PROSITE" id="PS00028">
    <property type="entry name" value="ZINC_FINGER_C2H2_1"/>
    <property type="match status" value="1"/>
</dbReference>
<evidence type="ECO:0000259" key="3">
    <source>
        <dbReference type="PROSITE" id="PS50157"/>
    </source>
</evidence>
<dbReference type="SUPFAM" id="SSF57667">
    <property type="entry name" value="beta-beta-alpha zinc fingers"/>
    <property type="match status" value="1"/>
</dbReference>
<dbReference type="GO" id="GO:0008270">
    <property type="term" value="F:zinc ion binding"/>
    <property type="evidence" value="ECO:0007669"/>
    <property type="project" value="UniProtKB-KW"/>
</dbReference>
<comment type="caution">
    <text evidence="4">The sequence shown here is derived from an EMBL/GenBank/DDBJ whole genome shotgun (WGS) entry which is preliminary data.</text>
</comment>
<dbReference type="Gene3D" id="3.30.160.60">
    <property type="entry name" value="Classic Zinc Finger"/>
    <property type="match status" value="1"/>
</dbReference>
<keyword evidence="1" id="KW-0863">Zinc-finger</keyword>
<dbReference type="InterPro" id="IPR053266">
    <property type="entry name" value="Zinc_finger_protein_7"/>
</dbReference>